<feature type="region of interest" description="Disordered" evidence="1">
    <location>
        <begin position="276"/>
        <end position="345"/>
    </location>
</feature>
<evidence type="ECO:0000256" key="1">
    <source>
        <dbReference type="SAM" id="MobiDB-lite"/>
    </source>
</evidence>
<gene>
    <name evidence="3" type="ORF">MANT1106_LOCUS559</name>
</gene>
<proteinExistence type="predicted"/>
<evidence type="ECO:0000313" key="3">
    <source>
        <dbReference type="EMBL" id="CAD8697880.1"/>
    </source>
</evidence>
<keyword evidence="2" id="KW-0812">Transmembrane</keyword>
<name>A0A7S0X1V1_9CHLO</name>
<evidence type="ECO:0008006" key="4">
    <source>
        <dbReference type="Google" id="ProtNLM"/>
    </source>
</evidence>
<reference evidence="3" key="1">
    <citation type="submission" date="2021-01" db="EMBL/GenBank/DDBJ databases">
        <authorList>
            <person name="Corre E."/>
            <person name="Pelletier E."/>
            <person name="Niang G."/>
            <person name="Scheremetjew M."/>
            <person name="Finn R."/>
            <person name="Kale V."/>
            <person name="Holt S."/>
            <person name="Cochrane G."/>
            <person name="Meng A."/>
            <person name="Brown T."/>
            <person name="Cohen L."/>
        </authorList>
    </citation>
    <scope>NUCLEOTIDE SEQUENCE</scope>
    <source>
        <strain evidence="3">SL-175</strain>
    </source>
</reference>
<dbReference type="EMBL" id="HBFC01001090">
    <property type="protein sequence ID" value="CAD8697880.1"/>
    <property type="molecule type" value="Transcribed_RNA"/>
</dbReference>
<keyword evidence="2" id="KW-0472">Membrane</keyword>
<organism evidence="3">
    <name type="scientific">Mantoniella antarctica</name>
    <dbReference type="NCBI Taxonomy" id="81844"/>
    <lineage>
        <taxon>Eukaryota</taxon>
        <taxon>Viridiplantae</taxon>
        <taxon>Chlorophyta</taxon>
        <taxon>Mamiellophyceae</taxon>
        <taxon>Mamiellales</taxon>
        <taxon>Mamiellaceae</taxon>
        <taxon>Mantoniella</taxon>
    </lineage>
</organism>
<accession>A0A7S0X1V1</accession>
<feature type="compositionally biased region" description="Basic and acidic residues" evidence="1">
    <location>
        <begin position="281"/>
        <end position="302"/>
    </location>
</feature>
<feature type="transmembrane region" description="Helical" evidence="2">
    <location>
        <begin position="963"/>
        <end position="981"/>
    </location>
</feature>
<feature type="transmembrane region" description="Helical" evidence="2">
    <location>
        <begin position="914"/>
        <end position="933"/>
    </location>
</feature>
<keyword evidence="2" id="KW-1133">Transmembrane helix</keyword>
<sequence>MNHVLAALRNTLWQRNGHTNAVCGFGGEEEEHVHAETNHEGQGFRTTTPEDDEDLLWAEMLGGDAVPKEFFAELLAFGETGGCRGQGDATQASPCPPQAYQTLSPAVAAATQHAQWSQEEWGLDNHSLAVLDLRSNAVASSVPAHAMDGEAVAGSEMRDPEESGISQREAMKRGRLQRAFAKNEMNAALRKELLRNGASICDVVGCCEPKMGGSKMICSIHKASLELALESEAGPHRWCLYCHTCHPVSSFVGGSRTMCAVKYQLRKQRLSRLSFQSSRKSTLDEGPRNKCQSDDNAGKSAERGILSEASTVHKRRKIKRQEDEADKNNSSLASTTRTSGDSCESTLTAAVNDESGTRGDVVWIDGQIGYDKDVRFGSYQTSYRCEVLDLKVDMNPDVLAHQDSLLLDAVTSLQNDYYSRASYRGDDLFGCATLPARVGTPAVAAMSPGCTLLTISSMTLKAYGDESLRKRVTHLVASTGTTGILQCEQWGVVLTASGIDEVKADEVYCATADGGRVTAEHRGTPWPTEVRTPLCVVAKDIVTLDLSAVAQPSAVLWLGDGVNTTTSATVTEGSTPLVVSLRVPPNDCCSMLSVKMLAHGQCMGTGFQHILVLPNGDGESVAIAHEINKSCDAVAAAVICDEGGKEAVIGLRRMRLYRNVTTDLAWLLTAHESGAAYENPTVIARAIKIASGLQLVYSGKYGCPVLERRLEDIELDLLEYDEMKQGDAMSKKNGIAEIVWMAACFIPDGNHSLFISTGSHGGVGSSDGDNGEDELLREESFRGVLGTQRATPITDIGVMLLWPMVANVYLFPKLCTWNARLLPGKLGHFLGALCPTGFLDGSILTRTVAGCAALVVTAYSCYLVRRDVRTWLKRRESLVMMGRITSMLFIGYLRRLTLDTNEPELNRTTNFARFAVLQIIHTVISTVIAPLRFERHALTEMIRVPIMVLDAVVHSSWSTYEVVAGSVVVFILDAWEVLYLWRSERDFRRRAKIDVLDSSYRGENLAPPWKQAFSRSTGKRHPKHD</sequence>
<protein>
    <recommendedName>
        <fullName evidence="4">SBP-type domain-containing protein</fullName>
    </recommendedName>
</protein>
<dbReference type="AlphaFoldDB" id="A0A7S0X1V1"/>
<feature type="compositionally biased region" description="Polar residues" evidence="1">
    <location>
        <begin position="328"/>
        <end position="345"/>
    </location>
</feature>
<evidence type="ECO:0000256" key="2">
    <source>
        <dbReference type="SAM" id="Phobius"/>
    </source>
</evidence>
<feature type="transmembrane region" description="Helical" evidence="2">
    <location>
        <begin position="843"/>
        <end position="865"/>
    </location>
</feature>